<name>A0A1Q8R0U0_9FIRM</name>
<evidence type="ECO:0000313" key="2">
    <source>
        <dbReference type="Proteomes" id="UP000186102"/>
    </source>
</evidence>
<sequence>MGKKKQTQKVLAALMMVILLIGMIPGVASAYTSDDGSTWLGWLNFATSADSTLIAGEARNIHVQLWDNKSDPFTGSVGSATITDSEGIQTLFPISGTAGDYTISNVTLETAGDYQLVIRQGALGTALAAGTITVLNAKTIITDSLVTNATKTIRVKVTDSAGNPLVRKSGTVDGTTVGATNVSYTTLSDGTFTFTMTPTSLGTVNIIYAGHVVGSIPVISAYTQNARIGGTTKDNVSLSVDIAKSGWIQGARNVILTRDDQFSDALAAAPLSKKLDAPILMSGSSTLDERTLAEIRRLSAQNVYIVGGTAAISQVIQDSLTSNGLTITRIAGQQGYDTAALISSNVGIDPTHTVYLANGNAIPDAIAISAFAAEQGNPILLTDRDSLPPSTIQALADLKVSNVVLLGGTGVIGTSVENELRAKYSVQRWGGYDRYDTQSIIFQNLFNTQIPQSPLYFTSGLVRQDDVSSGKPYADALLTAALAAKTGGFVAMLPPSDLSSFSLSSPPYKFLFMNKDYISRSTVVGNFNAVSGLLEENLQHLLTH</sequence>
<comment type="caution">
    <text evidence="1">The sequence shown here is derived from an EMBL/GenBank/DDBJ whole genome shotgun (WGS) entry which is preliminary data.</text>
</comment>
<accession>A0A1Q8R0U0</accession>
<dbReference type="STRING" id="1888891.DSOL_1121"/>
<dbReference type="OrthoDB" id="9813450at2"/>
<dbReference type="EMBL" id="MLBF01000005">
    <property type="protein sequence ID" value="OLN33010.1"/>
    <property type="molecule type" value="Genomic_DNA"/>
</dbReference>
<keyword evidence="2" id="KW-1185">Reference proteome</keyword>
<dbReference type="RefSeq" id="WP_139314391.1">
    <property type="nucleotide sequence ID" value="NZ_MLBF01000005.1"/>
</dbReference>
<reference evidence="1 2" key="1">
    <citation type="submission" date="2016-09" db="EMBL/GenBank/DDBJ databases">
        <title>Complete genome of Desulfosporosinus sp. OL.</title>
        <authorList>
            <person name="Mardanov A."/>
            <person name="Beletsky A."/>
            <person name="Panova A."/>
            <person name="Karnachuk O."/>
            <person name="Ravin N."/>
        </authorList>
    </citation>
    <scope>NUCLEOTIDE SEQUENCE [LARGE SCALE GENOMIC DNA]</scope>
    <source>
        <strain evidence="1 2">OL</strain>
    </source>
</reference>
<dbReference type="AlphaFoldDB" id="A0A1Q8R0U0"/>
<dbReference type="Gene3D" id="3.40.50.12090">
    <property type="match status" value="2"/>
</dbReference>
<dbReference type="PANTHER" id="PTHR30032">
    <property type="entry name" value="N-ACETYLMURAMOYL-L-ALANINE AMIDASE-RELATED"/>
    <property type="match status" value="1"/>
</dbReference>
<gene>
    <name evidence="1" type="ORF">DSOL_1121</name>
</gene>
<dbReference type="InterPro" id="IPR007253">
    <property type="entry name" value="Cell_wall-bd_2"/>
</dbReference>
<evidence type="ECO:0000313" key="1">
    <source>
        <dbReference type="EMBL" id="OLN33010.1"/>
    </source>
</evidence>
<dbReference type="Proteomes" id="UP000186102">
    <property type="component" value="Unassembled WGS sequence"/>
</dbReference>
<dbReference type="Pfam" id="PF04122">
    <property type="entry name" value="CW_binding_2"/>
    <property type="match status" value="3"/>
</dbReference>
<proteinExistence type="predicted"/>
<protein>
    <submittedName>
        <fullName evidence="1">Putative cell wall-binding domain</fullName>
    </submittedName>
</protein>
<dbReference type="PANTHER" id="PTHR30032:SF8">
    <property type="entry name" value="GERMINATION-SPECIFIC N-ACETYLMURAMOYL-L-ALANINE AMIDASE"/>
    <property type="match status" value="1"/>
</dbReference>
<organism evidence="1 2">
    <name type="scientific">Desulfosporosinus metallidurans</name>
    <dbReference type="NCBI Taxonomy" id="1888891"/>
    <lineage>
        <taxon>Bacteria</taxon>
        <taxon>Bacillati</taxon>
        <taxon>Bacillota</taxon>
        <taxon>Clostridia</taxon>
        <taxon>Eubacteriales</taxon>
        <taxon>Desulfitobacteriaceae</taxon>
        <taxon>Desulfosporosinus</taxon>
    </lineage>
</organism>
<dbReference type="InterPro" id="IPR051922">
    <property type="entry name" value="Bact_Sporulation_Assoc"/>
</dbReference>